<dbReference type="GO" id="GO:0015199">
    <property type="term" value="F:amino-acid betaine transmembrane transporter activity"/>
    <property type="evidence" value="ECO:0007669"/>
    <property type="project" value="TreeGrafter"/>
</dbReference>
<evidence type="ECO:0000256" key="3">
    <source>
        <dbReference type="ARBA" id="ARBA00022475"/>
    </source>
</evidence>
<name>A0A0G4K2S5_9GAMM</name>
<dbReference type="RefSeq" id="WP_048639564.1">
    <property type="nucleotide sequence ID" value="NZ_CGIG01000001.1"/>
</dbReference>
<reference evidence="11 13" key="3">
    <citation type="submission" date="2016-09" db="EMBL/GenBank/DDBJ databases">
        <authorList>
            <person name="Doonan J."/>
            <person name="Pachebat J.A."/>
            <person name="Golyshin P.N."/>
            <person name="Denman S."/>
            <person name="Mcdonald J.E."/>
        </authorList>
    </citation>
    <scope>NUCLEOTIDE SEQUENCE [LARGE SCALE GENOMIC DNA]</scope>
    <source>
        <strain evidence="11 13">FRB141</strain>
    </source>
</reference>
<dbReference type="PANTHER" id="PTHR30561">
    <property type="entry name" value="SMR FAMILY PROTON-DEPENDENT DRUG EFFLUX TRANSPORTER SUGE"/>
    <property type="match status" value="1"/>
</dbReference>
<evidence type="ECO:0000313" key="10">
    <source>
        <dbReference type="EMBL" id="CPR21648.1"/>
    </source>
</evidence>
<dbReference type="OrthoDB" id="9808638at2"/>
<reference evidence="10" key="2">
    <citation type="submission" date="2015-01" db="EMBL/GenBank/DDBJ databases">
        <authorList>
            <person name="Xiang T."/>
            <person name="Song Y."/>
            <person name="Huang L."/>
            <person name="Wang B."/>
            <person name="Wu P."/>
        </authorList>
    </citation>
    <scope>NUCLEOTIDE SEQUENCE [LARGE SCALE GENOMIC DNA]</scope>
    <source>
        <strain evidence="10">OBR1</strain>
    </source>
</reference>
<evidence type="ECO:0000256" key="6">
    <source>
        <dbReference type="ARBA" id="ARBA00023136"/>
    </source>
</evidence>
<dbReference type="GO" id="GO:1990961">
    <property type="term" value="P:xenobiotic detoxification by transmembrane export across the plasma membrane"/>
    <property type="evidence" value="ECO:0007669"/>
    <property type="project" value="UniProtKB-ARBA"/>
</dbReference>
<keyword evidence="6 9" id="KW-0472">Membrane</keyword>
<feature type="transmembrane region" description="Helical" evidence="9">
    <location>
        <begin position="61"/>
        <end position="82"/>
    </location>
</feature>
<evidence type="ECO:0000256" key="1">
    <source>
        <dbReference type="ARBA" id="ARBA00004651"/>
    </source>
</evidence>
<protein>
    <submittedName>
        <fullName evidence="10">Ethidium bromide-methyl viologen resistance protein EmrE</fullName>
    </submittedName>
</protein>
<evidence type="ECO:0000256" key="8">
    <source>
        <dbReference type="RuleBase" id="RU003942"/>
    </source>
</evidence>
<accession>A0A0G4K2S5</accession>
<dbReference type="FunFam" id="1.10.3730.20:FF:000001">
    <property type="entry name" value="Quaternary ammonium compound resistance transporter SugE"/>
    <property type="match status" value="1"/>
</dbReference>
<dbReference type="InterPro" id="IPR045324">
    <property type="entry name" value="Small_multidrug_res"/>
</dbReference>
<keyword evidence="5 9" id="KW-1133">Transmembrane helix</keyword>
<dbReference type="PANTHER" id="PTHR30561:SF1">
    <property type="entry name" value="MULTIDRUG TRANSPORTER EMRE"/>
    <property type="match status" value="1"/>
</dbReference>
<dbReference type="GO" id="GO:0015297">
    <property type="term" value="F:antiporter activity"/>
    <property type="evidence" value="ECO:0007669"/>
    <property type="project" value="TreeGrafter"/>
</dbReference>
<dbReference type="AlphaFoldDB" id="A0A0G4K2S5"/>
<feature type="transmembrane region" description="Helical" evidence="9">
    <location>
        <begin position="88"/>
        <end position="107"/>
    </location>
</feature>
<evidence type="ECO:0000313" key="11">
    <source>
        <dbReference type="EMBL" id="RLM27395.1"/>
    </source>
</evidence>
<organism evidence="10 12">
    <name type="scientific">Brenneria goodwinii</name>
    <dbReference type="NCBI Taxonomy" id="1109412"/>
    <lineage>
        <taxon>Bacteria</taxon>
        <taxon>Pseudomonadati</taxon>
        <taxon>Pseudomonadota</taxon>
        <taxon>Gammaproteobacteria</taxon>
        <taxon>Enterobacterales</taxon>
        <taxon>Pectobacteriaceae</taxon>
        <taxon>Brenneria</taxon>
    </lineage>
</organism>
<dbReference type="EMBL" id="CGIG01000001">
    <property type="protein sequence ID" value="CPR21648.1"/>
    <property type="molecule type" value="Genomic_DNA"/>
</dbReference>
<feature type="transmembrane region" description="Helical" evidence="9">
    <location>
        <begin position="32"/>
        <end position="54"/>
    </location>
</feature>
<dbReference type="InterPro" id="IPR000390">
    <property type="entry name" value="Small_drug/metabolite_transptr"/>
</dbReference>
<gene>
    <name evidence="11" type="ORF">BIY26_06260</name>
    <name evidence="10" type="ORF">BN1221_05005</name>
</gene>
<evidence type="ECO:0000256" key="7">
    <source>
        <dbReference type="ARBA" id="ARBA00038032"/>
    </source>
</evidence>
<dbReference type="GO" id="GO:0005886">
    <property type="term" value="C:plasma membrane"/>
    <property type="evidence" value="ECO:0007669"/>
    <property type="project" value="UniProtKB-SubCell"/>
</dbReference>
<evidence type="ECO:0000256" key="9">
    <source>
        <dbReference type="SAM" id="Phobius"/>
    </source>
</evidence>
<reference evidence="12" key="1">
    <citation type="submission" date="2015-01" db="EMBL/GenBank/DDBJ databases">
        <authorList>
            <person name="Paterson Steve"/>
        </authorList>
    </citation>
    <scope>NUCLEOTIDE SEQUENCE [LARGE SCALE GENOMIC DNA]</scope>
    <source>
        <strain evidence="12">OBR1</strain>
    </source>
</reference>
<feature type="transmembrane region" description="Helical" evidence="9">
    <location>
        <begin position="7"/>
        <end position="26"/>
    </location>
</feature>
<keyword evidence="4 8" id="KW-0812">Transmembrane</keyword>
<comment type="subcellular location">
    <subcellularLocation>
        <location evidence="1 8">Cell membrane</location>
        <topology evidence="1 8">Multi-pass membrane protein</topology>
    </subcellularLocation>
</comment>
<dbReference type="STRING" id="1109412.BN1221_05005"/>
<evidence type="ECO:0000256" key="2">
    <source>
        <dbReference type="ARBA" id="ARBA00022448"/>
    </source>
</evidence>
<evidence type="ECO:0000256" key="5">
    <source>
        <dbReference type="ARBA" id="ARBA00022989"/>
    </source>
</evidence>
<evidence type="ECO:0000313" key="12">
    <source>
        <dbReference type="Proteomes" id="UP000044377"/>
    </source>
</evidence>
<dbReference type="EMBL" id="MJLX01000011">
    <property type="protein sequence ID" value="RLM27395.1"/>
    <property type="molecule type" value="Genomic_DNA"/>
</dbReference>
<dbReference type="SUPFAM" id="SSF103481">
    <property type="entry name" value="Multidrug resistance efflux transporter EmrE"/>
    <property type="match status" value="1"/>
</dbReference>
<keyword evidence="3" id="KW-1003">Cell membrane</keyword>
<dbReference type="GeneID" id="70907380"/>
<dbReference type="Gene3D" id="1.10.3730.20">
    <property type="match status" value="1"/>
</dbReference>
<sequence length="117" mass="12796">MSRSKCFFWLFIAVITEIFATTMLILSDGISLAIPAVLATIGYAASYYTLTLALQKIPMGLAYAIWSGIGILATNFIGKFLFNQTLQTGSIIGMWLIIIGVLIINLLSNTETQAERI</sequence>
<dbReference type="Pfam" id="PF00893">
    <property type="entry name" value="Multi_Drug_Res"/>
    <property type="match status" value="1"/>
</dbReference>
<keyword evidence="12" id="KW-1185">Reference proteome</keyword>
<evidence type="ECO:0000256" key="4">
    <source>
        <dbReference type="ARBA" id="ARBA00022692"/>
    </source>
</evidence>
<proteinExistence type="inferred from homology"/>
<dbReference type="KEGG" id="bgj:AWC36_11280"/>
<dbReference type="Proteomes" id="UP000044377">
    <property type="component" value="Unassembled WGS sequence"/>
</dbReference>
<dbReference type="Proteomes" id="UP000285972">
    <property type="component" value="Unassembled WGS sequence"/>
</dbReference>
<comment type="similarity">
    <text evidence="7 8">Belongs to the drug/metabolite transporter (DMT) superfamily. Small multidrug resistance (SMR) (TC 2.A.7.1) family.</text>
</comment>
<keyword evidence="2" id="KW-0813">Transport</keyword>
<dbReference type="InterPro" id="IPR037185">
    <property type="entry name" value="EmrE-like"/>
</dbReference>
<dbReference type="GO" id="GO:0015220">
    <property type="term" value="F:choline transmembrane transporter activity"/>
    <property type="evidence" value="ECO:0007669"/>
    <property type="project" value="TreeGrafter"/>
</dbReference>
<dbReference type="GO" id="GO:0031460">
    <property type="term" value="P:glycine betaine transport"/>
    <property type="evidence" value="ECO:0007669"/>
    <property type="project" value="TreeGrafter"/>
</dbReference>
<evidence type="ECO:0000313" key="13">
    <source>
        <dbReference type="Proteomes" id="UP000285972"/>
    </source>
</evidence>